<dbReference type="EMBL" id="SLXT01000004">
    <property type="protein sequence ID" value="TCP68122.1"/>
    <property type="molecule type" value="Genomic_DNA"/>
</dbReference>
<dbReference type="PANTHER" id="PTHR13887">
    <property type="entry name" value="GLUTATHIONE S-TRANSFERASE KAPPA"/>
    <property type="match status" value="1"/>
</dbReference>
<dbReference type="SUPFAM" id="SSF52833">
    <property type="entry name" value="Thioredoxin-like"/>
    <property type="match status" value="1"/>
</dbReference>
<dbReference type="InterPro" id="IPR001853">
    <property type="entry name" value="DSBA-like_thioredoxin_dom"/>
</dbReference>
<name>A0A4R2RUS9_9FIRM</name>
<evidence type="ECO:0000259" key="1">
    <source>
        <dbReference type="Pfam" id="PF01323"/>
    </source>
</evidence>
<dbReference type="Gene3D" id="3.40.30.10">
    <property type="entry name" value="Glutaredoxin"/>
    <property type="match status" value="1"/>
</dbReference>
<organism evidence="2 3">
    <name type="scientific">Heliophilum fasciatum</name>
    <dbReference type="NCBI Taxonomy" id="35700"/>
    <lineage>
        <taxon>Bacteria</taxon>
        <taxon>Bacillati</taxon>
        <taxon>Bacillota</taxon>
        <taxon>Clostridia</taxon>
        <taxon>Eubacteriales</taxon>
        <taxon>Heliobacteriaceae</taxon>
        <taxon>Heliophilum</taxon>
    </lineage>
</organism>
<dbReference type="GO" id="GO:0016853">
    <property type="term" value="F:isomerase activity"/>
    <property type="evidence" value="ECO:0007669"/>
    <property type="project" value="UniProtKB-KW"/>
</dbReference>
<proteinExistence type="predicted"/>
<dbReference type="Pfam" id="PF01323">
    <property type="entry name" value="DSBA"/>
    <property type="match status" value="1"/>
</dbReference>
<dbReference type="RefSeq" id="WP_131918155.1">
    <property type="nucleotide sequence ID" value="NZ_JAOQNU010000004.1"/>
</dbReference>
<reference evidence="2 3" key="1">
    <citation type="submission" date="2019-03" db="EMBL/GenBank/DDBJ databases">
        <title>Genomic Encyclopedia of Type Strains, Phase IV (KMG-IV): sequencing the most valuable type-strain genomes for metagenomic binning, comparative biology and taxonomic classification.</title>
        <authorList>
            <person name="Goeker M."/>
        </authorList>
    </citation>
    <scope>NUCLEOTIDE SEQUENCE [LARGE SCALE GENOMIC DNA]</scope>
    <source>
        <strain evidence="2 3">DSM 11170</strain>
    </source>
</reference>
<keyword evidence="3" id="KW-1185">Reference proteome</keyword>
<dbReference type="GO" id="GO:0016491">
    <property type="term" value="F:oxidoreductase activity"/>
    <property type="evidence" value="ECO:0007669"/>
    <property type="project" value="InterPro"/>
</dbReference>
<dbReference type="AlphaFoldDB" id="A0A4R2RUS9"/>
<feature type="domain" description="DSBA-like thioredoxin" evidence="1">
    <location>
        <begin position="5"/>
        <end position="204"/>
    </location>
</feature>
<accession>A0A4R2RUS9</accession>
<protein>
    <submittedName>
        <fullName evidence="2">Putative DsbA family dithiol-disulfide isomerase</fullName>
    </submittedName>
</protein>
<evidence type="ECO:0000313" key="3">
    <source>
        <dbReference type="Proteomes" id="UP000294813"/>
    </source>
</evidence>
<dbReference type="InterPro" id="IPR036249">
    <property type="entry name" value="Thioredoxin-like_sf"/>
</dbReference>
<evidence type="ECO:0000313" key="2">
    <source>
        <dbReference type="EMBL" id="TCP68122.1"/>
    </source>
</evidence>
<gene>
    <name evidence="2" type="ORF">EDD73_10424</name>
</gene>
<sequence>MNKVTVEFFHDVICSFCFPMSYRMRQLQKMMPEVQIVHRSYALVKSERDFDEMFGSRAAAKAEILSHWEQANQNDDLHRFNISGMYQADFPFPTSLKALTACKAAYFTAGDAGYWDVFDALQHALFVQNRNIEERDIINDCIRQSGIDFATWEQHYNSDDTKEAVEKDLILAKQYGVHAVPCLIIEGKYRISGAQPLAQIIQAIGSAVETQEQTPPAGASCRLDGSKIKCD</sequence>
<dbReference type="OrthoDB" id="9799122at2"/>
<comment type="caution">
    <text evidence="2">The sequence shown here is derived from an EMBL/GenBank/DDBJ whole genome shotgun (WGS) entry which is preliminary data.</text>
</comment>
<keyword evidence="2" id="KW-0413">Isomerase</keyword>
<dbReference type="Proteomes" id="UP000294813">
    <property type="component" value="Unassembled WGS sequence"/>
</dbReference>